<dbReference type="RefSeq" id="WP_066395285.1">
    <property type="nucleotide sequence ID" value="NZ_JAGIKZ010000008.1"/>
</dbReference>
<accession>A0ABS4REY2</accession>
<protein>
    <submittedName>
        <fullName evidence="8">Small GTP-binding protein</fullName>
    </submittedName>
</protein>
<dbReference type="Proteomes" id="UP001519293">
    <property type="component" value="Unassembled WGS sequence"/>
</dbReference>
<dbReference type="Pfam" id="PF00350">
    <property type="entry name" value="Dynamin_N"/>
    <property type="match status" value="2"/>
</dbReference>
<name>A0ABS4REY2_9BACI</name>
<dbReference type="PANTHER" id="PTHR10465:SF0">
    <property type="entry name" value="SARCALUMENIN"/>
    <property type="match status" value="1"/>
</dbReference>
<dbReference type="InterPro" id="IPR027417">
    <property type="entry name" value="P-loop_NTPase"/>
</dbReference>
<sequence length="1218" mass="140227">MARTILQQGKTEVLGKITALYEFFQLNQDYRTSERARDLIWKLNKQEYSIAFCGHFSAGKSSMINQLVGENLLPTSPIPTSANLVKIKTGEAYAKVIFKEGKPRVYPAPYDYEHVKSYCRDGDQIHSIEMSYDHTKLPKNAVIMDTPGIDSTDDAHRIATESALHLADLVFYVMDYNHVQSELNFLFTKELTAAGKQVYLIINQIDKHRDEELSFAEFKTSVEDSFASWGVKPARIFYTSLRDPLNVENEYVALQNFIGEKLENGASLLPESVFQSLMKLTTEHALFLEEKNGEERERFETVLSLLSMDERADLQEQVASLEKKIQKLQATGRIAEQSINTNVDEVLKNAYLMPFQTRELAESYIEACQKNFKIGLFFSRQKTEQERAERLAKFHQDLSEIVKSQLDWHLKEQYVAACKENDIHDPTLLTKIQSFQLELPQSLLIDAVKEGALLSGDYVLQYTNEVAELVKRLAKNRLNEIKEQYLQAVMVKNEQELKKMMSEYEQVNQLAKAWHGLNQMKEQLLQAKKQMEAFLSEQFSFETFAEQTKRLLAEEMEEVEIVKETTEECSQQQLEQPNEVTHSDLVINKKSMDSASIAPFIEKLIFTAKKIENVPGFKRRAVELVQKAERLQNRQFTVALFGAFSAGKSSFANALIGEKVLPVSPNPTTAAINKIMPVNQQYSHGTVLVKVKESDVLFDDVNRSLQIFDFKATDFDDAIVKIQKVMTGKNQFDASEKTHFAFLQAFLNGFTDFRNNLGTMIHTNLDELKDYVALEEKSCFVEIIEVYYDCALTQQGITLVDTPGADSINARHTGVAFDYIKNADAILFVTYYNHAFSKADREFLIQLGRVKDSFELDKMFFIVNAVDLANDEEEKESVLNYVGEQLTAYGIRRPSLFGLSSLQALTEKQEKTIDPRSNIDVFEKSFYSFITNELMDISITTAEQEWQRALNQLRSFIHSSEEDKELKHQKHSQLEQEQEMIKTCIQKQEVSIYAQKLTQEADELTYYIKQRVFLRFNDFAKEAFNPALLKDDGRNLKKALQMALNDFIQSFGFDFAQELRATTVRMEAFIGKLMKQAQESVMAATSEINSELIFSPFEVEKMAGIEFETAFLNEEQAQFKKALAHFKNPKSFFEKNERKYLVDELERNMQDPSAIYLEKESIRLKEYYIDRLNEEFTRLIAVHMEQIIEYYNGLLAVLSDDFPIEELQVMEKEIVAFQ</sequence>
<dbReference type="CDD" id="cd00882">
    <property type="entry name" value="Ras_like_GTPase"/>
    <property type="match status" value="1"/>
</dbReference>
<evidence type="ECO:0000256" key="1">
    <source>
        <dbReference type="ARBA" id="ARBA00004370"/>
    </source>
</evidence>
<keyword evidence="6" id="KW-0175">Coiled coil</keyword>
<dbReference type="InterPro" id="IPR027094">
    <property type="entry name" value="Mitofusin_fam"/>
</dbReference>
<feature type="coiled-coil region" evidence="6">
    <location>
        <begin position="311"/>
        <end position="338"/>
    </location>
</feature>
<evidence type="ECO:0000313" key="8">
    <source>
        <dbReference type="EMBL" id="MBP2241298.1"/>
    </source>
</evidence>
<dbReference type="Gene3D" id="3.40.50.300">
    <property type="entry name" value="P-loop containing nucleotide triphosphate hydrolases"/>
    <property type="match status" value="2"/>
</dbReference>
<comment type="subcellular location">
    <subcellularLocation>
        <location evidence="1">Membrane</location>
    </subcellularLocation>
</comment>
<keyword evidence="5" id="KW-0472">Membrane</keyword>
<dbReference type="EMBL" id="JAGIKZ010000008">
    <property type="protein sequence ID" value="MBP2241298.1"/>
    <property type="molecule type" value="Genomic_DNA"/>
</dbReference>
<evidence type="ECO:0000256" key="6">
    <source>
        <dbReference type="SAM" id="Coils"/>
    </source>
</evidence>
<proteinExistence type="predicted"/>
<keyword evidence="4" id="KW-0342">GTP-binding</keyword>
<dbReference type="PANTHER" id="PTHR10465">
    <property type="entry name" value="TRANSMEMBRANE GTPASE FZO1"/>
    <property type="match status" value="1"/>
</dbReference>
<organism evidence="8 9">
    <name type="scientific">Cytobacillus eiseniae</name>
    <dbReference type="NCBI Taxonomy" id="762947"/>
    <lineage>
        <taxon>Bacteria</taxon>
        <taxon>Bacillati</taxon>
        <taxon>Bacillota</taxon>
        <taxon>Bacilli</taxon>
        <taxon>Bacillales</taxon>
        <taxon>Bacillaceae</taxon>
        <taxon>Cytobacillus</taxon>
    </lineage>
</organism>
<dbReference type="SUPFAM" id="SSF52540">
    <property type="entry name" value="P-loop containing nucleoside triphosphate hydrolases"/>
    <property type="match status" value="2"/>
</dbReference>
<evidence type="ECO:0000256" key="3">
    <source>
        <dbReference type="ARBA" id="ARBA00022801"/>
    </source>
</evidence>
<gene>
    <name evidence="8" type="ORF">J2Z40_001860</name>
</gene>
<feature type="coiled-coil region" evidence="6">
    <location>
        <begin position="464"/>
        <end position="565"/>
    </location>
</feature>
<comment type="caution">
    <text evidence="8">The sequence shown here is derived from an EMBL/GenBank/DDBJ whole genome shotgun (WGS) entry which is preliminary data.</text>
</comment>
<reference evidence="8 9" key="1">
    <citation type="submission" date="2021-03" db="EMBL/GenBank/DDBJ databases">
        <title>Genomic Encyclopedia of Type Strains, Phase IV (KMG-IV): sequencing the most valuable type-strain genomes for metagenomic binning, comparative biology and taxonomic classification.</title>
        <authorList>
            <person name="Goeker M."/>
        </authorList>
    </citation>
    <scope>NUCLEOTIDE SEQUENCE [LARGE SCALE GENOMIC DNA]</scope>
    <source>
        <strain evidence="8 9">DSM 26675</strain>
    </source>
</reference>
<keyword evidence="9" id="KW-1185">Reference proteome</keyword>
<evidence type="ECO:0000256" key="4">
    <source>
        <dbReference type="ARBA" id="ARBA00023134"/>
    </source>
</evidence>
<dbReference type="CDD" id="cd09912">
    <property type="entry name" value="DLP_2"/>
    <property type="match status" value="2"/>
</dbReference>
<keyword evidence="2" id="KW-0547">Nucleotide-binding</keyword>
<feature type="domain" description="Dynamin N-terminal" evidence="7">
    <location>
        <begin position="50"/>
        <end position="204"/>
    </location>
</feature>
<evidence type="ECO:0000259" key="7">
    <source>
        <dbReference type="Pfam" id="PF00350"/>
    </source>
</evidence>
<evidence type="ECO:0000256" key="2">
    <source>
        <dbReference type="ARBA" id="ARBA00022741"/>
    </source>
</evidence>
<dbReference type="InterPro" id="IPR045063">
    <property type="entry name" value="Dynamin_N"/>
</dbReference>
<evidence type="ECO:0000313" key="9">
    <source>
        <dbReference type="Proteomes" id="UP001519293"/>
    </source>
</evidence>
<evidence type="ECO:0000256" key="5">
    <source>
        <dbReference type="ARBA" id="ARBA00023136"/>
    </source>
</evidence>
<feature type="domain" description="Dynamin N-terminal" evidence="7">
    <location>
        <begin position="638"/>
        <end position="865"/>
    </location>
</feature>
<keyword evidence="3" id="KW-0378">Hydrolase</keyword>